<dbReference type="OrthoDB" id="6753471at2759"/>
<dbReference type="Proteomes" id="UP000078046">
    <property type="component" value="Unassembled WGS sequence"/>
</dbReference>
<evidence type="ECO:0000256" key="1">
    <source>
        <dbReference type="SAM" id="MobiDB-lite"/>
    </source>
</evidence>
<proteinExistence type="predicted"/>
<feature type="non-terminal residue" evidence="2">
    <location>
        <position position="1"/>
    </location>
</feature>
<evidence type="ECO:0000313" key="3">
    <source>
        <dbReference type="Proteomes" id="UP000078046"/>
    </source>
</evidence>
<dbReference type="EMBL" id="LWCA01000284">
    <property type="protein sequence ID" value="OAF69416.1"/>
    <property type="molecule type" value="Genomic_DNA"/>
</dbReference>
<name>A0A177B584_9BILA</name>
<accession>A0A177B584</accession>
<reference evidence="2 3" key="1">
    <citation type="submission" date="2016-04" db="EMBL/GenBank/DDBJ databases">
        <title>The genome of Intoshia linei affirms orthonectids as highly simplified spiralians.</title>
        <authorList>
            <person name="Mikhailov K.V."/>
            <person name="Slusarev G.S."/>
            <person name="Nikitin M.A."/>
            <person name="Logacheva M.D."/>
            <person name="Penin A."/>
            <person name="Aleoshin V."/>
            <person name="Panchin Y.V."/>
        </authorList>
    </citation>
    <scope>NUCLEOTIDE SEQUENCE [LARGE SCALE GENOMIC DNA]</scope>
    <source>
        <strain evidence="2">Intl2013</strain>
        <tissue evidence="2">Whole animal</tissue>
    </source>
</reference>
<comment type="caution">
    <text evidence="2">The sequence shown here is derived from an EMBL/GenBank/DDBJ whole genome shotgun (WGS) entry which is preliminary data.</text>
</comment>
<protein>
    <submittedName>
        <fullName evidence="2">Uncharacterized protein</fullName>
    </submittedName>
</protein>
<dbReference type="AlphaFoldDB" id="A0A177B584"/>
<sequence length="123" mass="14216">NNKLQNENNKVPNENSKLQNENIKFNLSVSKVAVSHYLNNLLYTLKTIRHEPENANNAVNKKKRRNFTLRRQGRSQRGERCTSIAAGSRSANIHCIGNVELIHYEIKRGSFRKKSSQEWIKIA</sequence>
<feature type="region of interest" description="Disordered" evidence="1">
    <location>
        <begin position="54"/>
        <end position="83"/>
    </location>
</feature>
<organism evidence="2 3">
    <name type="scientific">Intoshia linei</name>
    <dbReference type="NCBI Taxonomy" id="1819745"/>
    <lineage>
        <taxon>Eukaryota</taxon>
        <taxon>Metazoa</taxon>
        <taxon>Spiralia</taxon>
        <taxon>Lophotrochozoa</taxon>
        <taxon>Mesozoa</taxon>
        <taxon>Orthonectida</taxon>
        <taxon>Rhopaluridae</taxon>
        <taxon>Intoshia</taxon>
    </lineage>
</organism>
<evidence type="ECO:0000313" key="2">
    <source>
        <dbReference type="EMBL" id="OAF69416.1"/>
    </source>
</evidence>
<gene>
    <name evidence="2" type="ORF">A3Q56_02794</name>
</gene>
<keyword evidence="3" id="KW-1185">Reference proteome</keyword>
<feature type="compositionally biased region" description="Basic residues" evidence="1">
    <location>
        <begin position="60"/>
        <end position="74"/>
    </location>
</feature>